<gene>
    <name evidence="9" type="ordered locus">HP15_p187g163</name>
</gene>
<dbReference type="EMBL" id="CP001980">
    <property type="protein sequence ID" value="ADQ00160.1"/>
    <property type="molecule type" value="Genomic_DNA"/>
</dbReference>
<evidence type="ECO:0000256" key="1">
    <source>
        <dbReference type="ARBA" id="ARBA00008857"/>
    </source>
</evidence>
<dbReference type="InterPro" id="IPR002104">
    <property type="entry name" value="Integrase_catalytic"/>
</dbReference>
<evidence type="ECO:0000313" key="10">
    <source>
        <dbReference type="Proteomes" id="UP000007077"/>
    </source>
</evidence>
<evidence type="ECO:0000259" key="8">
    <source>
        <dbReference type="PROSITE" id="PS51900"/>
    </source>
</evidence>
<sequence>MSQKTGIDKTVEPFSDSTELTPERSVQSKVRATLPWETPEEFRTVPGHAGKLRVPDPIGWTADNDVEAVAVWLAEKASASTHTANAYRKEAERFVVWLGDQGLTLSDARREHYLLYARFLRNPQPTEQWCSGIRVKRSDPRWRPFEGPLSPGTAKQSLTVLKSLISYLHTKGWLAVNPMPDPRNLVSVAKQDRADQIAERQIPPRLLEELRQFAHNWTPETAPEGGSNNAHSQQRRRIIKARLAVILELSSVLAARSSDLLNATMTDIRPAPANAGVDWVWHIPHGKGNKSGVLPLPKSIMTKISNLRIQLGLTALPSPGESRIPLIPGLKTFKRNGHAEQLQPLSRAGLYQHIKSVLSEFARELEQREPSQSADATIIRRASTHWFRHSAIKAITLKTGSLTIAQKLARHANVSTTADYAKTTLSELAHVLEP</sequence>
<dbReference type="PROSITE" id="PS51900">
    <property type="entry name" value="CB"/>
    <property type="match status" value="1"/>
</dbReference>
<dbReference type="InterPro" id="IPR044068">
    <property type="entry name" value="CB"/>
</dbReference>
<evidence type="ECO:0000256" key="5">
    <source>
        <dbReference type="PROSITE-ProRule" id="PRU01248"/>
    </source>
</evidence>
<dbReference type="HOGENOM" id="CLU_027562_42_0_6"/>
<dbReference type="KEGG" id="mad:HP15_p187g163"/>
<evidence type="ECO:0000256" key="4">
    <source>
        <dbReference type="ARBA" id="ARBA00023172"/>
    </source>
</evidence>
<dbReference type="GO" id="GO:0006310">
    <property type="term" value="P:DNA recombination"/>
    <property type="evidence" value="ECO:0007669"/>
    <property type="project" value="UniProtKB-KW"/>
</dbReference>
<dbReference type="PANTHER" id="PTHR30349:SF41">
    <property type="entry name" value="INTEGRASE_RECOMBINASE PROTEIN MJ0367-RELATED"/>
    <property type="match status" value="1"/>
</dbReference>
<comment type="similarity">
    <text evidence="1">Belongs to the 'phage' integrase family.</text>
</comment>
<evidence type="ECO:0000256" key="6">
    <source>
        <dbReference type="SAM" id="MobiDB-lite"/>
    </source>
</evidence>
<dbReference type="PANTHER" id="PTHR30349">
    <property type="entry name" value="PHAGE INTEGRASE-RELATED"/>
    <property type="match status" value="1"/>
</dbReference>
<dbReference type="Gene3D" id="1.10.443.10">
    <property type="entry name" value="Intergrase catalytic core"/>
    <property type="match status" value="1"/>
</dbReference>
<dbReference type="Gene3D" id="1.10.150.130">
    <property type="match status" value="1"/>
</dbReference>
<evidence type="ECO:0000259" key="7">
    <source>
        <dbReference type="PROSITE" id="PS51898"/>
    </source>
</evidence>
<evidence type="ECO:0000256" key="2">
    <source>
        <dbReference type="ARBA" id="ARBA00022908"/>
    </source>
</evidence>
<dbReference type="InterPro" id="IPR013762">
    <property type="entry name" value="Integrase-like_cat_sf"/>
</dbReference>
<organism evidence="9 10">
    <name type="scientific">Marinobacter adhaerens (strain DSM 23420 / HP15)</name>
    <dbReference type="NCBI Taxonomy" id="225937"/>
    <lineage>
        <taxon>Bacteria</taxon>
        <taxon>Pseudomonadati</taxon>
        <taxon>Pseudomonadota</taxon>
        <taxon>Gammaproteobacteria</taxon>
        <taxon>Pseudomonadales</taxon>
        <taxon>Marinobacteraceae</taxon>
        <taxon>Marinobacter</taxon>
    </lineage>
</organism>
<protein>
    <submittedName>
        <fullName evidence="9">Phage integrase family protein</fullName>
    </submittedName>
</protein>
<reference evidence="10" key="2">
    <citation type="submission" date="2010-02" db="EMBL/GenBank/DDBJ databases">
        <title>Complete genome sequence of Marinobacter adhaerens type strain (HP15).</title>
        <authorList>
            <person name="Gaerdes A.A.M."/>
            <person name="Kaeppel E."/>
            <person name="Shezad A."/>
            <person name="Seebah S."/>
            <person name="Teeling H."/>
            <person name="Yarza P."/>
            <person name="Gloeckner F.O."/>
            <person name="Ullrich M.S."/>
        </authorList>
    </citation>
    <scope>NUCLEOTIDE SEQUENCE [LARGE SCALE GENOMIC DNA]</scope>
    <source>
        <strain evidence="10">DSM 23420 / HP15</strain>
        <plasmid evidence="10">Plasmid pHP-187</plasmid>
    </source>
</reference>
<feature type="compositionally biased region" description="Basic and acidic residues" evidence="6">
    <location>
        <begin position="1"/>
        <end position="11"/>
    </location>
</feature>
<dbReference type="InterPro" id="IPR050090">
    <property type="entry name" value="Tyrosine_recombinase_XerCD"/>
</dbReference>
<feature type="compositionally biased region" description="Polar residues" evidence="6">
    <location>
        <begin position="15"/>
        <end position="24"/>
    </location>
</feature>
<dbReference type="GO" id="GO:0015074">
    <property type="term" value="P:DNA integration"/>
    <property type="evidence" value="ECO:0007669"/>
    <property type="project" value="UniProtKB-KW"/>
</dbReference>
<reference evidence="9 10" key="1">
    <citation type="journal article" date="2010" name="Stand. Genomic Sci.">
        <title>Complete genome sequence of Marinobacter adhaerens type strain (HP15), a diatom-interacting marine microorganism.</title>
        <authorList>
            <person name="Gardes A."/>
            <person name="Kaeppel E."/>
            <person name="Shehzad A."/>
            <person name="Seebah S."/>
            <person name="Teeling H."/>
            <person name="Yarza P."/>
            <person name="Glockner F.O."/>
            <person name="Grossart H.P."/>
            <person name="Ullrich M.S."/>
        </authorList>
    </citation>
    <scope>NUCLEOTIDE SEQUENCE [LARGE SCALE GENOMIC DNA]</scope>
    <source>
        <strain evidence="10">DSM 23420 / HP15</strain>
        <plasmid evidence="10">Plasmid pHP-187</plasmid>
    </source>
</reference>
<keyword evidence="2" id="KW-0229">DNA integration</keyword>
<keyword evidence="4" id="KW-0233">DNA recombination</keyword>
<keyword evidence="9" id="KW-0614">Plasmid</keyword>
<geneLocation type="plasmid" evidence="9 10">
    <name>pHP-187</name>
</geneLocation>
<dbReference type="CDD" id="cd00397">
    <property type="entry name" value="DNA_BRE_C"/>
    <property type="match status" value="1"/>
</dbReference>
<dbReference type="RefSeq" id="WP_014579449.1">
    <property type="nucleotide sequence ID" value="NC_017507.1"/>
</dbReference>
<dbReference type="PATRIC" id="fig|225937.3.peg.4370"/>
<feature type="domain" description="Core-binding (CB)" evidence="8">
    <location>
        <begin position="63"/>
        <end position="169"/>
    </location>
</feature>
<feature type="region of interest" description="Disordered" evidence="6">
    <location>
        <begin position="1"/>
        <end position="24"/>
    </location>
</feature>
<name>E4PSC5_MARAH</name>
<dbReference type="AlphaFoldDB" id="E4PSC5"/>
<dbReference type="Proteomes" id="UP000007077">
    <property type="component" value="Plasmid pHP-187"/>
</dbReference>
<dbReference type="GO" id="GO:0003677">
    <property type="term" value="F:DNA binding"/>
    <property type="evidence" value="ECO:0007669"/>
    <property type="project" value="UniProtKB-UniRule"/>
</dbReference>
<dbReference type="PROSITE" id="PS51898">
    <property type="entry name" value="TYR_RECOMBINASE"/>
    <property type="match status" value="1"/>
</dbReference>
<dbReference type="InterPro" id="IPR011010">
    <property type="entry name" value="DNA_brk_join_enz"/>
</dbReference>
<accession>E4PSC5</accession>
<dbReference type="SUPFAM" id="SSF56349">
    <property type="entry name" value="DNA breaking-rejoining enzymes"/>
    <property type="match status" value="1"/>
</dbReference>
<proteinExistence type="inferred from homology"/>
<keyword evidence="3 5" id="KW-0238">DNA-binding</keyword>
<evidence type="ECO:0000313" key="9">
    <source>
        <dbReference type="EMBL" id="ADQ00160.1"/>
    </source>
</evidence>
<dbReference type="InterPro" id="IPR010998">
    <property type="entry name" value="Integrase_recombinase_N"/>
</dbReference>
<evidence type="ECO:0000256" key="3">
    <source>
        <dbReference type="ARBA" id="ARBA00023125"/>
    </source>
</evidence>
<feature type="domain" description="Tyr recombinase" evidence="7">
    <location>
        <begin position="201"/>
        <end position="433"/>
    </location>
</feature>